<feature type="region of interest" description="Disordered" evidence="1">
    <location>
        <begin position="608"/>
        <end position="819"/>
    </location>
</feature>
<dbReference type="OrthoDB" id="10357935at2759"/>
<reference evidence="3" key="1">
    <citation type="submission" date="2020-02" db="EMBL/GenBank/DDBJ databases">
        <authorList>
            <person name="Palmer J.M."/>
        </authorList>
    </citation>
    <scope>NUCLEOTIDE SEQUENCE</scope>
    <source>
        <strain evidence="3">EPUS1.4</strain>
        <tissue evidence="3">Thallus</tissue>
    </source>
</reference>
<dbReference type="EMBL" id="JAACFV010000048">
    <property type="protein sequence ID" value="KAF7508914.1"/>
    <property type="molecule type" value="Genomic_DNA"/>
</dbReference>
<organism evidence="3 4">
    <name type="scientific">Endocarpon pusillum</name>
    <dbReference type="NCBI Taxonomy" id="364733"/>
    <lineage>
        <taxon>Eukaryota</taxon>
        <taxon>Fungi</taxon>
        <taxon>Dikarya</taxon>
        <taxon>Ascomycota</taxon>
        <taxon>Pezizomycotina</taxon>
        <taxon>Eurotiomycetes</taxon>
        <taxon>Chaetothyriomycetidae</taxon>
        <taxon>Verrucariales</taxon>
        <taxon>Verrucariaceae</taxon>
        <taxon>Endocarpon</taxon>
    </lineage>
</organism>
<feature type="compositionally biased region" description="Polar residues" evidence="1">
    <location>
        <begin position="662"/>
        <end position="672"/>
    </location>
</feature>
<evidence type="ECO:0000313" key="4">
    <source>
        <dbReference type="Proteomes" id="UP000606974"/>
    </source>
</evidence>
<feature type="compositionally biased region" description="Acidic residues" evidence="1">
    <location>
        <begin position="895"/>
        <end position="912"/>
    </location>
</feature>
<keyword evidence="2" id="KW-0812">Transmembrane</keyword>
<gene>
    <name evidence="3" type="ORF">GJ744_008623</name>
</gene>
<dbReference type="AlphaFoldDB" id="A0A8H7E389"/>
<feature type="compositionally biased region" description="Polar residues" evidence="1">
    <location>
        <begin position="751"/>
        <end position="765"/>
    </location>
</feature>
<feature type="compositionally biased region" description="Polar residues" evidence="1">
    <location>
        <begin position="635"/>
        <end position="646"/>
    </location>
</feature>
<accession>A0A8H7E389</accession>
<keyword evidence="2" id="KW-1133">Transmembrane helix</keyword>
<name>A0A8H7E389_9EURO</name>
<sequence>MLLFAKIAMAVAATVSSLIGVWRVAEVLELQPYLTLPNAQPYFDMVRSGFAKPFFGMDKAGDAATTLIVPDPVTSETNVPVPSAIPYSCLPFDLPAMFWAQACSSQADPSREILYPNPDEEAASYHQFLLEKLATFNTMLDYLFSLVEERPTSALSSLGFGLVALFIFSIVFALGSVLYWGLFFLDLRGYSALATPDHFANVTELILSDPDGDNNVALSVVSDIVQSMPQNAQLQDEEQCLEWEMLAYATEISQAHADIVRQDLRHAITKSLQDNNSEIGRVMTQQHKLEQLEQQLRTDLDNMIEGNETHIAKLQKDLTASFHSKLDSSNAKFDNKVRANHDLITNLDTKVNSKPNHDTVSKLETKLTKVMTRVETSVGHHDTSIAKAMKDLNALKSTYQTLVQSSTKQHQEVADILQKFEEERKNWAQVSKMVEEVKTSLESKTQAIGAKLGEQQGQLKEVQNGILTTKKLANSKADAAHVKELESNLSKEVMDVSAKVDSTFRDVRDVQGTMVGNISKVAGDVTNLQQALDEVVPLKSQVADKVDKDVLTAAEKSIKADLLALSKELRSEADTVKETISVAQSELKWISDGLSTKSAIGQVAELKNSRPPIGPAAQNDPESCPPAGVEASRWASPQNDPQSGSSVDARPSRSAGMGASRWASSPNAPQARSSDDARSKWQGPQAARQTRSSMPDAPATPAKVDSAPNQSKREDGPGFSPASATTDSSKRLMASQWSTTPGSAGAPPMETPSSDNSAVETSQIPTAPKAMQAALAARPQPNPFKQRKYDYDNGPGPNGGQRRVTPQTKAHNRKRRAENQISRVLSRFTPTQQAHAKSYQDPIGRHFAEGSAWEWLNPIVTRGCLHHQVRPPPGWVAPSGPSPLQQSLPSSTQEGDAEEEYYDVDGDFEDEAQTPQEN</sequence>
<proteinExistence type="predicted"/>
<keyword evidence="2" id="KW-0472">Membrane</keyword>
<keyword evidence="4" id="KW-1185">Reference proteome</keyword>
<dbReference type="Proteomes" id="UP000606974">
    <property type="component" value="Unassembled WGS sequence"/>
</dbReference>
<feature type="transmembrane region" description="Helical" evidence="2">
    <location>
        <begin position="158"/>
        <end position="185"/>
    </location>
</feature>
<feature type="compositionally biased region" description="Low complexity" evidence="1">
    <location>
        <begin position="878"/>
        <end position="891"/>
    </location>
</feature>
<evidence type="ECO:0000256" key="1">
    <source>
        <dbReference type="SAM" id="MobiDB-lite"/>
    </source>
</evidence>
<evidence type="ECO:0000256" key="2">
    <source>
        <dbReference type="SAM" id="Phobius"/>
    </source>
</evidence>
<feature type="region of interest" description="Disordered" evidence="1">
    <location>
        <begin position="870"/>
        <end position="918"/>
    </location>
</feature>
<evidence type="ECO:0000313" key="3">
    <source>
        <dbReference type="EMBL" id="KAF7508914.1"/>
    </source>
</evidence>
<protein>
    <submittedName>
        <fullName evidence="3">Uncharacterized protein</fullName>
    </submittedName>
</protein>
<comment type="caution">
    <text evidence="3">The sequence shown here is derived from an EMBL/GenBank/DDBJ whole genome shotgun (WGS) entry which is preliminary data.</text>
</comment>